<dbReference type="InterPro" id="IPR006286">
    <property type="entry name" value="C56_PfpI-like"/>
</dbReference>
<dbReference type="SUPFAM" id="SSF52317">
    <property type="entry name" value="Class I glutamine amidotransferase-like"/>
    <property type="match status" value="1"/>
</dbReference>
<evidence type="ECO:0000256" key="1">
    <source>
        <dbReference type="ARBA" id="ARBA00008542"/>
    </source>
</evidence>
<evidence type="ECO:0000313" key="3">
    <source>
        <dbReference type="EMBL" id="HFM97397.1"/>
    </source>
</evidence>
<proteinExistence type="inferred from homology"/>
<dbReference type="GO" id="GO:0016740">
    <property type="term" value="F:transferase activity"/>
    <property type="evidence" value="ECO:0007669"/>
    <property type="project" value="UniProtKB-KW"/>
</dbReference>
<dbReference type="Pfam" id="PF01965">
    <property type="entry name" value="DJ-1_PfpI"/>
    <property type="match status" value="1"/>
</dbReference>
<comment type="caution">
    <text evidence="3">The sequence shown here is derived from an EMBL/GenBank/DDBJ whole genome shotgun (WGS) entry which is preliminary data.</text>
</comment>
<dbReference type="InterPro" id="IPR029062">
    <property type="entry name" value="Class_I_gatase-like"/>
</dbReference>
<protein>
    <submittedName>
        <fullName evidence="3">Type 1 glutamine amidotransferase</fullName>
    </submittedName>
</protein>
<feature type="domain" description="DJ-1/PfpI" evidence="2">
    <location>
        <begin position="8"/>
        <end position="176"/>
    </location>
</feature>
<dbReference type="NCBIfam" id="TIGR01382">
    <property type="entry name" value="PfpI"/>
    <property type="match status" value="1"/>
</dbReference>
<name>A0A7C3PM81_9CYAN</name>
<dbReference type="PANTHER" id="PTHR42733">
    <property type="entry name" value="DJ-1 PROTEIN"/>
    <property type="match status" value="1"/>
</dbReference>
<gene>
    <name evidence="3" type="ORF">ENR64_06445</name>
</gene>
<dbReference type="AlphaFoldDB" id="A0A7C3PM81"/>
<dbReference type="InterPro" id="IPR002818">
    <property type="entry name" value="DJ-1/PfpI"/>
</dbReference>
<keyword evidence="3" id="KW-0808">Transferase</keyword>
<dbReference type="CDD" id="cd03134">
    <property type="entry name" value="GATase1_PfpI_like"/>
    <property type="match status" value="1"/>
</dbReference>
<dbReference type="EMBL" id="DSRU01000077">
    <property type="protein sequence ID" value="HFM97397.1"/>
    <property type="molecule type" value="Genomic_DNA"/>
</dbReference>
<evidence type="ECO:0000259" key="2">
    <source>
        <dbReference type="Pfam" id="PF01965"/>
    </source>
</evidence>
<sequence length="195" mass="21196">MAQELNQKKVAILATDGVEQVELLQPKQALENAGAQVHVIAPKNGSIQGWNHYDKGDSIPVDRALEQASPNDYDALVLPGGTVNPDQLRVNQKAIQFVKAFFEAGKPVAAICHGPWTLIEADAVRGRTVTSWPSLRTDLSNAGANWVDQEVVVDRGLITSRNPQDIPAFNRKLIEEISEGQHEGQRLASSSTASR</sequence>
<comment type="similarity">
    <text evidence="1">Belongs to the peptidase C56 family.</text>
</comment>
<organism evidence="3">
    <name type="scientific">Oscillatoriales cyanobacterium SpSt-418</name>
    <dbReference type="NCBI Taxonomy" id="2282169"/>
    <lineage>
        <taxon>Bacteria</taxon>
        <taxon>Bacillati</taxon>
        <taxon>Cyanobacteriota</taxon>
        <taxon>Cyanophyceae</taxon>
        <taxon>Oscillatoriophycideae</taxon>
        <taxon>Oscillatoriales</taxon>
    </lineage>
</organism>
<dbReference type="PANTHER" id="PTHR42733:SF12">
    <property type="entry name" value="PROTEINASE"/>
    <property type="match status" value="1"/>
</dbReference>
<reference evidence="3" key="1">
    <citation type="journal article" date="2020" name="mSystems">
        <title>Genome- and Community-Level Interaction Insights into Carbon Utilization and Element Cycling Functions of Hydrothermarchaeota in Hydrothermal Sediment.</title>
        <authorList>
            <person name="Zhou Z."/>
            <person name="Liu Y."/>
            <person name="Xu W."/>
            <person name="Pan J."/>
            <person name="Luo Z.H."/>
            <person name="Li M."/>
        </authorList>
    </citation>
    <scope>NUCLEOTIDE SEQUENCE [LARGE SCALE GENOMIC DNA]</scope>
    <source>
        <strain evidence="3">SpSt-418</strain>
    </source>
</reference>
<keyword evidence="3" id="KW-0315">Glutamine amidotransferase</keyword>
<accession>A0A7C3PM81</accession>
<dbReference type="Gene3D" id="3.40.50.880">
    <property type="match status" value="1"/>
</dbReference>
<dbReference type="PROSITE" id="PS51276">
    <property type="entry name" value="PEPTIDASE_C56_PFPI"/>
    <property type="match status" value="1"/>
</dbReference>